<name>A0AC35FZV9_9BILA</name>
<sequence length="231" mass="26116">MIGTMNIPTDSPKEYYASRRRFFTEPSQSTETNDDSFCIQNNNNNNVTIKTQKIPKIKLQRPTSNSIFSRRKCKPKITYLSDGRKLSNGQILFPESASTMWRQLIVRTFVHKMEDEIEDPVEQIAKLHVSLPKLSREKSISTYSLVSDNRVLNECDKCATEKVLTKWQQIASLSKSSATLYDDSDSVFCSNSSTSSSSSNETSPPTSKGNQYLTPPNLKVNPVKKSRFSLP</sequence>
<proteinExistence type="predicted"/>
<protein>
    <submittedName>
        <fullName evidence="2">Uncharacterized protein</fullName>
    </submittedName>
</protein>
<organism evidence="1 2">
    <name type="scientific">Panagrolaimus sp. PS1159</name>
    <dbReference type="NCBI Taxonomy" id="55785"/>
    <lineage>
        <taxon>Eukaryota</taxon>
        <taxon>Metazoa</taxon>
        <taxon>Ecdysozoa</taxon>
        <taxon>Nematoda</taxon>
        <taxon>Chromadorea</taxon>
        <taxon>Rhabditida</taxon>
        <taxon>Tylenchina</taxon>
        <taxon>Panagrolaimomorpha</taxon>
        <taxon>Panagrolaimoidea</taxon>
        <taxon>Panagrolaimidae</taxon>
        <taxon>Panagrolaimus</taxon>
    </lineage>
</organism>
<evidence type="ECO:0000313" key="1">
    <source>
        <dbReference type="Proteomes" id="UP000887580"/>
    </source>
</evidence>
<dbReference type="Proteomes" id="UP000887580">
    <property type="component" value="Unplaced"/>
</dbReference>
<dbReference type="WBParaSite" id="PS1159_v2.g22588.t1">
    <property type="protein sequence ID" value="PS1159_v2.g22588.t1"/>
    <property type="gene ID" value="PS1159_v2.g22588"/>
</dbReference>
<evidence type="ECO:0000313" key="2">
    <source>
        <dbReference type="WBParaSite" id="PS1159_v2.g22588.t1"/>
    </source>
</evidence>
<accession>A0AC35FZV9</accession>
<reference evidence="2" key="1">
    <citation type="submission" date="2022-11" db="UniProtKB">
        <authorList>
            <consortium name="WormBaseParasite"/>
        </authorList>
    </citation>
    <scope>IDENTIFICATION</scope>
</reference>